<reference evidence="3" key="1">
    <citation type="journal article" date="2017" name="Plant J.">
        <title>The pomegranate (Punica granatum L.) genome and the genomics of punicalagin biosynthesis.</title>
        <authorList>
            <person name="Qin G."/>
            <person name="Xu C."/>
            <person name="Ming R."/>
            <person name="Tang H."/>
            <person name="Guyot R."/>
            <person name="Kramer E.M."/>
            <person name="Hu Y."/>
            <person name="Yi X."/>
            <person name="Qi Y."/>
            <person name="Xu X."/>
            <person name="Gao Z."/>
            <person name="Pan H."/>
            <person name="Jian J."/>
            <person name="Tian Y."/>
            <person name="Yue Z."/>
            <person name="Xu Y."/>
        </authorList>
    </citation>
    <scope>NUCLEOTIDE SEQUENCE [LARGE SCALE GENOMIC DNA]</scope>
    <source>
        <strain evidence="3">cv. Dabenzi</strain>
    </source>
</reference>
<sequence>MCGNYVASRKGQPEGFGHTKEPHDPYCKGDGRGFLSMAILANFAVGLQGMCGNYVASRKGEPEGFGHTKEPHGPYCKGDGRGFLGMAEPF</sequence>
<protein>
    <submittedName>
        <fullName evidence="2">Uncharacterized protein</fullName>
    </submittedName>
</protein>
<name>A0A218XK62_PUNGR</name>
<evidence type="ECO:0000313" key="2">
    <source>
        <dbReference type="EMBL" id="OWM85347.1"/>
    </source>
</evidence>
<organism evidence="2 3">
    <name type="scientific">Punica granatum</name>
    <name type="common">Pomegranate</name>
    <dbReference type="NCBI Taxonomy" id="22663"/>
    <lineage>
        <taxon>Eukaryota</taxon>
        <taxon>Viridiplantae</taxon>
        <taxon>Streptophyta</taxon>
        <taxon>Embryophyta</taxon>
        <taxon>Tracheophyta</taxon>
        <taxon>Spermatophyta</taxon>
        <taxon>Magnoliopsida</taxon>
        <taxon>eudicotyledons</taxon>
        <taxon>Gunneridae</taxon>
        <taxon>Pentapetalae</taxon>
        <taxon>rosids</taxon>
        <taxon>malvids</taxon>
        <taxon>Myrtales</taxon>
        <taxon>Lythraceae</taxon>
        <taxon>Punica</taxon>
    </lineage>
</organism>
<dbReference type="AlphaFoldDB" id="A0A218XK62"/>
<dbReference type="EMBL" id="MTKT01001277">
    <property type="protein sequence ID" value="OWM85347.1"/>
    <property type="molecule type" value="Genomic_DNA"/>
</dbReference>
<gene>
    <name evidence="2" type="ORF">CDL15_Pgr027313</name>
</gene>
<feature type="region of interest" description="Disordered" evidence="1">
    <location>
        <begin position="1"/>
        <end position="23"/>
    </location>
</feature>
<evidence type="ECO:0000256" key="1">
    <source>
        <dbReference type="SAM" id="MobiDB-lite"/>
    </source>
</evidence>
<dbReference type="Proteomes" id="UP000197138">
    <property type="component" value="Unassembled WGS sequence"/>
</dbReference>
<proteinExistence type="predicted"/>
<evidence type="ECO:0000313" key="3">
    <source>
        <dbReference type="Proteomes" id="UP000197138"/>
    </source>
</evidence>
<accession>A0A218XK62</accession>
<comment type="caution">
    <text evidence="2">The sequence shown here is derived from an EMBL/GenBank/DDBJ whole genome shotgun (WGS) entry which is preliminary data.</text>
</comment>